<dbReference type="EMBL" id="CP013189">
    <property type="protein sequence ID" value="ALO45306.1"/>
    <property type="molecule type" value="Genomic_DNA"/>
</dbReference>
<dbReference type="KEGG" id="pspi:PS2015_623"/>
<accession>A0A0S2KAI6</accession>
<dbReference type="STRING" id="1249552.PS2015_623"/>
<dbReference type="AlphaFoldDB" id="A0A0S2KAI6"/>
<organism evidence="1 2">
    <name type="scientific">Pseudohongiella spirulinae</name>
    <dbReference type="NCBI Taxonomy" id="1249552"/>
    <lineage>
        <taxon>Bacteria</taxon>
        <taxon>Pseudomonadati</taxon>
        <taxon>Pseudomonadota</taxon>
        <taxon>Gammaproteobacteria</taxon>
        <taxon>Pseudomonadales</taxon>
        <taxon>Pseudohongiellaceae</taxon>
        <taxon>Pseudohongiella</taxon>
    </lineage>
</organism>
<protein>
    <submittedName>
        <fullName evidence="1">Membrane protein</fullName>
    </submittedName>
</protein>
<evidence type="ECO:0000313" key="1">
    <source>
        <dbReference type="EMBL" id="ALO45306.1"/>
    </source>
</evidence>
<dbReference type="PATRIC" id="fig|1249552.3.peg.628"/>
<dbReference type="Proteomes" id="UP000065641">
    <property type="component" value="Chromosome"/>
</dbReference>
<name>A0A0S2KAI6_9GAMM</name>
<gene>
    <name evidence="1" type="ORF">PS2015_623</name>
</gene>
<evidence type="ECO:0000313" key="2">
    <source>
        <dbReference type="Proteomes" id="UP000065641"/>
    </source>
</evidence>
<proteinExistence type="predicted"/>
<sequence>MKTTAYFDRLKSRPDRAMIEQRWIEQVIAHPISEVTQSDGRIRIWGLIPEMNHKYLRVVLLADRETVHNAFFDRGFRP</sequence>
<reference evidence="1 2" key="1">
    <citation type="submission" date="2015-11" db="EMBL/GenBank/DDBJ databases">
        <authorList>
            <person name="Zhang Y."/>
            <person name="Guo Z."/>
        </authorList>
    </citation>
    <scope>NUCLEOTIDE SEQUENCE [LARGE SCALE GENOMIC DNA]</scope>
    <source>
        <strain evidence="1 2">KCTC 32221</strain>
    </source>
</reference>
<keyword evidence="2" id="KW-1185">Reference proteome</keyword>